<evidence type="ECO:0000313" key="1">
    <source>
        <dbReference type="EMBL" id="GAA3626604.1"/>
    </source>
</evidence>
<gene>
    <name evidence="1" type="ORF">GCM10022419_135090</name>
</gene>
<protein>
    <recommendedName>
        <fullName evidence="3">Group II intron reverse transcriptase/maturase</fullName>
    </recommendedName>
</protein>
<reference evidence="2" key="1">
    <citation type="journal article" date="2019" name="Int. J. Syst. Evol. Microbiol.">
        <title>The Global Catalogue of Microorganisms (GCM) 10K type strain sequencing project: providing services to taxonomists for standard genome sequencing and annotation.</title>
        <authorList>
            <consortium name="The Broad Institute Genomics Platform"/>
            <consortium name="The Broad Institute Genome Sequencing Center for Infectious Disease"/>
            <person name="Wu L."/>
            <person name="Ma J."/>
        </authorList>
    </citation>
    <scope>NUCLEOTIDE SEQUENCE [LARGE SCALE GENOMIC DNA]</scope>
    <source>
        <strain evidence="2">JCM 17326</strain>
    </source>
</reference>
<name>A0ABP7A7M3_9ACTN</name>
<sequence length="101" mass="11588">MQTKLHQWAVDDPDRRFDDLYNLVHHPDFLTVAWERVRGNKGARTAGVDRIIPAFIADDADIVAFLKNTREQLKTRAFTPLPVRERMIPKPGSGGKLRRPV</sequence>
<comment type="caution">
    <text evidence="1">The sequence shown here is derived from an EMBL/GenBank/DDBJ whole genome shotgun (WGS) entry which is preliminary data.</text>
</comment>
<evidence type="ECO:0000313" key="2">
    <source>
        <dbReference type="Proteomes" id="UP001500630"/>
    </source>
</evidence>
<keyword evidence="2" id="KW-1185">Reference proteome</keyword>
<organism evidence="1 2">
    <name type="scientific">Nonomuraea rosea</name>
    <dbReference type="NCBI Taxonomy" id="638574"/>
    <lineage>
        <taxon>Bacteria</taxon>
        <taxon>Bacillati</taxon>
        <taxon>Actinomycetota</taxon>
        <taxon>Actinomycetes</taxon>
        <taxon>Streptosporangiales</taxon>
        <taxon>Streptosporangiaceae</taxon>
        <taxon>Nonomuraea</taxon>
    </lineage>
</organism>
<proteinExistence type="predicted"/>
<dbReference type="Proteomes" id="UP001500630">
    <property type="component" value="Unassembled WGS sequence"/>
</dbReference>
<evidence type="ECO:0008006" key="3">
    <source>
        <dbReference type="Google" id="ProtNLM"/>
    </source>
</evidence>
<dbReference type="RefSeq" id="WP_345581026.1">
    <property type="nucleotide sequence ID" value="NZ_BAABDQ010000086.1"/>
</dbReference>
<accession>A0ABP7A7M3</accession>
<dbReference type="EMBL" id="BAABDQ010000086">
    <property type="protein sequence ID" value="GAA3626604.1"/>
    <property type="molecule type" value="Genomic_DNA"/>
</dbReference>